<dbReference type="InterPro" id="IPR007730">
    <property type="entry name" value="SPOR-like_dom"/>
</dbReference>
<dbReference type="Pfam" id="PF04773">
    <property type="entry name" value="FecR"/>
    <property type="match status" value="1"/>
</dbReference>
<organism evidence="3 4">
    <name type="scientific">Usitatibacter palustris</name>
    <dbReference type="NCBI Taxonomy" id="2732487"/>
    <lineage>
        <taxon>Bacteria</taxon>
        <taxon>Pseudomonadati</taxon>
        <taxon>Pseudomonadota</taxon>
        <taxon>Betaproteobacteria</taxon>
        <taxon>Nitrosomonadales</taxon>
        <taxon>Usitatibacteraceae</taxon>
        <taxon>Usitatibacter</taxon>
    </lineage>
</organism>
<keyword evidence="4" id="KW-1185">Reference proteome</keyword>
<feature type="domain" description="SPOR" evidence="2">
    <location>
        <begin position="206"/>
        <end position="283"/>
    </location>
</feature>
<proteinExistence type="predicted"/>
<sequence>MKKTIALLLAAFAFSAAANAQVVGTAEAVQFPAFLERGGNSVPLSPGTSLQAKDTVRTGAGARVLIKLTEGSLVKLGENAHFTVEKAQPVGVFKATLGVLQGAFRFTSDALRKGLKRDVEIKVKNVTAGIRGTDLWGRSTTDEDLVCLLEGNITVGTQGHPTVTLDTPLDFYRKRSDAGPVVAKVDPEKVKEWAAETEMVKDGPIGRVGGSWRVVAAAVGSRDEALALNRRVRASGYPSEVAQTPSDKVYVVQVAGLAGEPEARAVMANLRTVAGVISPSVRQGP</sequence>
<keyword evidence="1" id="KW-0732">Signal</keyword>
<dbReference type="Gene3D" id="3.30.70.1070">
    <property type="entry name" value="Sporulation related repeat"/>
    <property type="match status" value="1"/>
</dbReference>
<dbReference type="PROSITE" id="PS51724">
    <property type="entry name" value="SPOR"/>
    <property type="match status" value="1"/>
</dbReference>
<dbReference type="InParanoid" id="A0A6M4H218"/>
<dbReference type="RefSeq" id="WP_171159871.1">
    <property type="nucleotide sequence ID" value="NZ_CP053073.1"/>
</dbReference>
<evidence type="ECO:0000313" key="3">
    <source>
        <dbReference type="EMBL" id="QJR13382.1"/>
    </source>
</evidence>
<gene>
    <name evidence="3" type="ORF">DSM104440_00165</name>
</gene>
<dbReference type="SUPFAM" id="SSF110997">
    <property type="entry name" value="Sporulation related repeat"/>
    <property type="match status" value="1"/>
</dbReference>
<reference evidence="3 4" key="1">
    <citation type="submission" date="2020-04" db="EMBL/GenBank/DDBJ databases">
        <title>Usitatibacter rugosus gen. nov., sp. nov. and Usitatibacter palustris sp. nov., novel members of Usitatibacteraceae fam. nov. within the order Nitrosomonadales isolated from soil.</title>
        <authorList>
            <person name="Huber K.J."/>
            <person name="Neumann-Schaal M."/>
            <person name="Geppert A."/>
            <person name="Luckner M."/>
            <person name="Wanner G."/>
            <person name="Overmann J."/>
        </authorList>
    </citation>
    <scope>NUCLEOTIDE SEQUENCE [LARGE SCALE GENOMIC DNA]</scope>
    <source>
        <strain evidence="3 4">Swamp67</strain>
    </source>
</reference>
<dbReference type="InterPro" id="IPR006860">
    <property type="entry name" value="FecR"/>
</dbReference>
<accession>A0A6M4H218</accession>
<dbReference type="InterPro" id="IPR036680">
    <property type="entry name" value="SPOR-like_sf"/>
</dbReference>
<feature type="chain" id="PRO_5026780642" description="SPOR domain-containing protein" evidence="1">
    <location>
        <begin position="21"/>
        <end position="285"/>
    </location>
</feature>
<dbReference type="KEGG" id="upl:DSM104440_00165"/>
<dbReference type="PANTHER" id="PTHR38731">
    <property type="entry name" value="LIPL45-RELATED LIPOPROTEIN-RELATED"/>
    <property type="match status" value="1"/>
</dbReference>
<dbReference type="Proteomes" id="UP000503096">
    <property type="component" value="Chromosome"/>
</dbReference>
<feature type="signal peptide" evidence="1">
    <location>
        <begin position="1"/>
        <end position="20"/>
    </location>
</feature>
<dbReference type="Pfam" id="PF05036">
    <property type="entry name" value="SPOR"/>
    <property type="match status" value="1"/>
</dbReference>
<dbReference type="GO" id="GO:0042834">
    <property type="term" value="F:peptidoglycan binding"/>
    <property type="evidence" value="ECO:0007669"/>
    <property type="project" value="InterPro"/>
</dbReference>
<dbReference type="AlphaFoldDB" id="A0A6M4H218"/>
<protein>
    <recommendedName>
        <fullName evidence="2">SPOR domain-containing protein</fullName>
    </recommendedName>
</protein>
<name>A0A6M4H218_9PROT</name>
<evidence type="ECO:0000256" key="1">
    <source>
        <dbReference type="SAM" id="SignalP"/>
    </source>
</evidence>
<evidence type="ECO:0000259" key="2">
    <source>
        <dbReference type="PROSITE" id="PS51724"/>
    </source>
</evidence>
<evidence type="ECO:0000313" key="4">
    <source>
        <dbReference type="Proteomes" id="UP000503096"/>
    </source>
</evidence>
<dbReference type="EMBL" id="CP053073">
    <property type="protein sequence ID" value="QJR13382.1"/>
    <property type="molecule type" value="Genomic_DNA"/>
</dbReference>